<evidence type="ECO:0000259" key="2">
    <source>
        <dbReference type="Pfam" id="PF02932"/>
    </source>
</evidence>
<evidence type="ECO:0000313" key="4">
    <source>
        <dbReference type="RefSeq" id="XP_012943694.1"/>
    </source>
</evidence>
<dbReference type="InterPro" id="IPR038050">
    <property type="entry name" value="Neuro_actylchol_rec"/>
</dbReference>
<dbReference type="SUPFAM" id="SSF90112">
    <property type="entry name" value="Neurotransmitter-gated ion-channel transmembrane pore"/>
    <property type="match status" value="1"/>
</dbReference>
<keyword evidence="3" id="KW-1185">Reference proteome</keyword>
<evidence type="ECO:0000313" key="3">
    <source>
        <dbReference type="Proteomes" id="UP000694888"/>
    </source>
</evidence>
<evidence type="ECO:0000256" key="1">
    <source>
        <dbReference type="SAM" id="Phobius"/>
    </source>
</evidence>
<sequence>MPKTSLQTSWLSVYLSLLLASTALAVIFSVIVLRLHHVPAHIPVGPALRKFVIRTRSSLLLTALEEADESKDASDGAHQKYYNFGSQDSSGISGGGFGGKRNGKIFPEERPQTAFTLADNLSQDGLTSADDDALESKRPAPPPEVVVTWQNVAETADRMLFICFTVYNVGCTAVCVSYLTFASP</sequence>
<organism evidence="3 4">
    <name type="scientific">Aplysia californica</name>
    <name type="common">California sea hare</name>
    <dbReference type="NCBI Taxonomy" id="6500"/>
    <lineage>
        <taxon>Eukaryota</taxon>
        <taxon>Metazoa</taxon>
        <taxon>Spiralia</taxon>
        <taxon>Lophotrochozoa</taxon>
        <taxon>Mollusca</taxon>
        <taxon>Gastropoda</taxon>
        <taxon>Heterobranchia</taxon>
        <taxon>Euthyneura</taxon>
        <taxon>Tectipleura</taxon>
        <taxon>Aplysiida</taxon>
        <taxon>Aplysioidea</taxon>
        <taxon>Aplysiidae</taxon>
        <taxon>Aplysia</taxon>
    </lineage>
</organism>
<dbReference type="Gene3D" id="1.20.58.390">
    <property type="entry name" value="Neurotransmitter-gated ion-channel transmembrane domain"/>
    <property type="match status" value="1"/>
</dbReference>
<keyword evidence="1" id="KW-0472">Membrane</keyword>
<accession>A0ABM1AA09</accession>
<dbReference type="GeneID" id="101857368"/>
<keyword evidence="1" id="KW-0812">Transmembrane</keyword>
<keyword evidence="1" id="KW-1133">Transmembrane helix</keyword>
<feature type="transmembrane region" description="Helical" evidence="1">
    <location>
        <begin position="12"/>
        <end position="33"/>
    </location>
</feature>
<dbReference type="InterPro" id="IPR006029">
    <property type="entry name" value="Neurotrans-gated_channel_TM"/>
</dbReference>
<dbReference type="RefSeq" id="XP_012943694.1">
    <property type="nucleotide sequence ID" value="XM_013088240.2"/>
</dbReference>
<dbReference type="Proteomes" id="UP000694888">
    <property type="component" value="Unplaced"/>
</dbReference>
<protein>
    <submittedName>
        <fullName evidence="4">Uncharacterized protein LOC101857368</fullName>
    </submittedName>
</protein>
<feature type="transmembrane region" description="Helical" evidence="1">
    <location>
        <begin position="159"/>
        <end position="181"/>
    </location>
</feature>
<reference evidence="4" key="1">
    <citation type="submission" date="2025-08" db="UniProtKB">
        <authorList>
            <consortium name="RefSeq"/>
        </authorList>
    </citation>
    <scope>IDENTIFICATION</scope>
</reference>
<dbReference type="InterPro" id="IPR036719">
    <property type="entry name" value="Neuro-gated_channel_TM_sf"/>
</dbReference>
<dbReference type="Pfam" id="PF02932">
    <property type="entry name" value="Neur_chan_memb"/>
    <property type="match status" value="1"/>
</dbReference>
<gene>
    <name evidence="4" type="primary">LOC101857368</name>
</gene>
<feature type="domain" description="Neurotransmitter-gated ion-channel transmembrane" evidence="2">
    <location>
        <begin position="1"/>
        <end position="174"/>
    </location>
</feature>
<name>A0ABM1AA09_APLCA</name>
<proteinExistence type="predicted"/>